<reference evidence="2" key="2">
    <citation type="submission" date="2020-09" db="EMBL/GenBank/DDBJ databases">
        <authorList>
            <person name="Sun Q."/>
            <person name="Zhou Y."/>
        </authorList>
    </citation>
    <scope>NUCLEOTIDE SEQUENCE</scope>
    <source>
        <strain evidence="2">CGMCC 1.15478</strain>
    </source>
</reference>
<name>A0A916XDP6_9ACTN</name>
<evidence type="ECO:0000256" key="1">
    <source>
        <dbReference type="SAM" id="MobiDB-lite"/>
    </source>
</evidence>
<sequence>MPGQLASMPGHIGKTAKGALTPARKAIAHASHSLTPKPTPEPEPPILTTNDAEILRAVQEELQILARTVRDRRVRRRLNAARDCLNEVGKETKSSSIVPRRSRNRDSLARLQHVRAMELQRKRNPLNPLRYPGYMKFAISKI</sequence>
<dbReference type="AlphaFoldDB" id="A0A916XDP6"/>
<dbReference type="Proteomes" id="UP000641514">
    <property type="component" value="Unassembled WGS sequence"/>
</dbReference>
<keyword evidence="3" id="KW-1185">Reference proteome</keyword>
<protein>
    <submittedName>
        <fullName evidence="2">Uncharacterized protein</fullName>
    </submittedName>
</protein>
<reference evidence="2" key="1">
    <citation type="journal article" date="2014" name="Int. J. Syst. Evol. Microbiol.">
        <title>Complete genome sequence of Corynebacterium casei LMG S-19264T (=DSM 44701T), isolated from a smear-ripened cheese.</title>
        <authorList>
            <consortium name="US DOE Joint Genome Institute (JGI-PGF)"/>
            <person name="Walter F."/>
            <person name="Albersmeier A."/>
            <person name="Kalinowski J."/>
            <person name="Ruckert C."/>
        </authorList>
    </citation>
    <scope>NUCLEOTIDE SEQUENCE</scope>
    <source>
        <strain evidence="2">CGMCC 1.15478</strain>
    </source>
</reference>
<accession>A0A916XDP6</accession>
<organism evidence="2 3">
    <name type="scientific">Hoyosella rhizosphaerae</name>
    <dbReference type="NCBI Taxonomy" id="1755582"/>
    <lineage>
        <taxon>Bacteria</taxon>
        <taxon>Bacillati</taxon>
        <taxon>Actinomycetota</taxon>
        <taxon>Actinomycetes</taxon>
        <taxon>Mycobacteriales</taxon>
        <taxon>Hoyosellaceae</taxon>
        <taxon>Hoyosella</taxon>
    </lineage>
</organism>
<feature type="region of interest" description="Disordered" evidence="1">
    <location>
        <begin position="1"/>
        <end position="47"/>
    </location>
</feature>
<evidence type="ECO:0000313" key="3">
    <source>
        <dbReference type="Proteomes" id="UP000641514"/>
    </source>
</evidence>
<gene>
    <name evidence="2" type="ORF">GCM10011410_18210</name>
</gene>
<proteinExistence type="predicted"/>
<dbReference type="EMBL" id="BMJH01000002">
    <property type="protein sequence ID" value="GGC66005.1"/>
    <property type="molecule type" value="Genomic_DNA"/>
</dbReference>
<comment type="caution">
    <text evidence="2">The sequence shown here is derived from an EMBL/GenBank/DDBJ whole genome shotgun (WGS) entry which is preliminary data.</text>
</comment>
<evidence type="ECO:0000313" key="2">
    <source>
        <dbReference type="EMBL" id="GGC66005.1"/>
    </source>
</evidence>